<evidence type="ECO:0000256" key="1">
    <source>
        <dbReference type="SAM" id="Phobius"/>
    </source>
</evidence>
<dbReference type="Proteomes" id="UP001153365">
    <property type="component" value="Unassembled WGS sequence"/>
</dbReference>
<keyword evidence="3" id="KW-1185">Reference proteome</keyword>
<evidence type="ECO:0000313" key="3">
    <source>
        <dbReference type="Proteomes" id="UP001153365"/>
    </source>
</evidence>
<name>A0AAV0AUY9_PHAPC</name>
<organism evidence="2 3">
    <name type="scientific">Phakopsora pachyrhizi</name>
    <name type="common">Asian soybean rust disease fungus</name>
    <dbReference type="NCBI Taxonomy" id="170000"/>
    <lineage>
        <taxon>Eukaryota</taxon>
        <taxon>Fungi</taxon>
        <taxon>Dikarya</taxon>
        <taxon>Basidiomycota</taxon>
        <taxon>Pucciniomycotina</taxon>
        <taxon>Pucciniomycetes</taxon>
        <taxon>Pucciniales</taxon>
        <taxon>Phakopsoraceae</taxon>
        <taxon>Phakopsora</taxon>
    </lineage>
</organism>
<dbReference type="EMBL" id="CALTRL010001529">
    <property type="protein sequence ID" value="CAH7672939.1"/>
    <property type="molecule type" value="Genomic_DNA"/>
</dbReference>
<gene>
    <name evidence="2" type="ORF">PPACK8108_LOCUS7780</name>
</gene>
<keyword evidence="1" id="KW-0472">Membrane</keyword>
<accession>A0AAV0AUY9</accession>
<evidence type="ECO:0000313" key="2">
    <source>
        <dbReference type="EMBL" id="CAH7672939.1"/>
    </source>
</evidence>
<sequence>MQHGMQYGNGVICGGLFGPKFLMPPMVDEIPPSEKYAFFCILLSVLAFLFSHLP</sequence>
<keyword evidence="1" id="KW-0812">Transmembrane</keyword>
<dbReference type="AlphaFoldDB" id="A0AAV0AUY9"/>
<proteinExistence type="predicted"/>
<comment type="caution">
    <text evidence="2">The sequence shown here is derived from an EMBL/GenBank/DDBJ whole genome shotgun (WGS) entry which is preliminary data.</text>
</comment>
<reference evidence="2" key="1">
    <citation type="submission" date="2022-06" db="EMBL/GenBank/DDBJ databases">
        <authorList>
            <consortium name="SYNGENTA / RWTH Aachen University"/>
        </authorList>
    </citation>
    <scope>NUCLEOTIDE SEQUENCE</scope>
</reference>
<feature type="transmembrane region" description="Helical" evidence="1">
    <location>
        <begin position="36"/>
        <end position="53"/>
    </location>
</feature>
<keyword evidence="1" id="KW-1133">Transmembrane helix</keyword>
<protein>
    <submittedName>
        <fullName evidence="2">Uncharacterized protein</fullName>
    </submittedName>
</protein>